<dbReference type="Proteomes" id="UP000054498">
    <property type="component" value="Unassembled WGS sequence"/>
</dbReference>
<name>A0A0D2N948_9CHLO</name>
<dbReference type="KEGG" id="mng:MNEG_5771"/>
<proteinExistence type="predicted"/>
<sequence length="250" mass="27367">MRCKGETVLKAVAPDDNTKAAPQPAAAPTTDAGLAARLCEAERRCAALSEQLAAANDYIETLEYELLQARARQRGDDDDESPDAPEQRLRRALDAGRRERELEQRLERTQQELETARRTAASEGQRLMKDREALLDARKRWEGVFECQHNRMYNMQAALDQAKMAHACAAHDAAREWLREEREQAIWEADGAMQARMQQAFGEVVARRDEIVAALQALGAGGGCNAAAAAGGSGARVLHVRTADSGDADG</sequence>
<evidence type="ECO:0000256" key="1">
    <source>
        <dbReference type="SAM" id="MobiDB-lite"/>
    </source>
</evidence>
<evidence type="ECO:0000313" key="3">
    <source>
        <dbReference type="Proteomes" id="UP000054498"/>
    </source>
</evidence>
<gene>
    <name evidence="2" type="ORF">MNEG_5771</name>
</gene>
<dbReference type="EMBL" id="KK101101">
    <property type="protein sequence ID" value="KIZ02186.1"/>
    <property type="molecule type" value="Genomic_DNA"/>
</dbReference>
<feature type="region of interest" description="Disordered" evidence="1">
    <location>
        <begin position="71"/>
        <end position="124"/>
    </location>
</feature>
<keyword evidence="3" id="KW-1185">Reference proteome</keyword>
<feature type="compositionally biased region" description="Basic and acidic residues" evidence="1">
    <location>
        <begin position="85"/>
        <end position="117"/>
    </location>
</feature>
<dbReference type="AlphaFoldDB" id="A0A0D2N948"/>
<reference evidence="2 3" key="1">
    <citation type="journal article" date="2013" name="BMC Genomics">
        <title>Reconstruction of the lipid metabolism for the microalga Monoraphidium neglectum from its genome sequence reveals characteristics suitable for biofuel production.</title>
        <authorList>
            <person name="Bogen C."/>
            <person name="Al-Dilaimi A."/>
            <person name="Albersmeier A."/>
            <person name="Wichmann J."/>
            <person name="Grundmann M."/>
            <person name="Rupp O."/>
            <person name="Lauersen K.J."/>
            <person name="Blifernez-Klassen O."/>
            <person name="Kalinowski J."/>
            <person name="Goesmann A."/>
            <person name="Mussgnug J.H."/>
            <person name="Kruse O."/>
        </authorList>
    </citation>
    <scope>NUCLEOTIDE SEQUENCE [LARGE SCALE GENOMIC DNA]</scope>
    <source>
        <strain evidence="2 3">SAG 48.87</strain>
    </source>
</reference>
<dbReference type="GeneID" id="25738648"/>
<dbReference type="RefSeq" id="XP_013901205.1">
    <property type="nucleotide sequence ID" value="XM_014045751.1"/>
</dbReference>
<protein>
    <submittedName>
        <fullName evidence="2">Uncharacterized protein</fullName>
    </submittedName>
</protein>
<accession>A0A0D2N948</accession>
<evidence type="ECO:0000313" key="2">
    <source>
        <dbReference type="EMBL" id="KIZ02186.1"/>
    </source>
</evidence>
<organism evidence="2 3">
    <name type="scientific">Monoraphidium neglectum</name>
    <dbReference type="NCBI Taxonomy" id="145388"/>
    <lineage>
        <taxon>Eukaryota</taxon>
        <taxon>Viridiplantae</taxon>
        <taxon>Chlorophyta</taxon>
        <taxon>core chlorophytes</taxon>
        <taxon>Chlorophyceae</taxon>
        <taxon>CS clade</taxon>
        <taxon>Sphaeropleales</taxon>
        <taxon>Selenastraceae</taxon>
        <taxon>Monoraphidium</taxon>
    </lineage>
</organism>